<dbReference type="Gene3D" id="1.10.150.130">
    <property type="match status" value="1"/>
</dbReference>
<dbReference type="Gene3D" id="3.30.160.390">
    <property type="entry name" value="Integrase, DNA-binding domain"/>
    <property type="match status" value="1"/>
</dbReference>
<dbReference type="InterPro" id="IPR002104">
    <property type="entry name" value="Integrase_catalytic"/>
</dbReference>
<dbReference type="InterPro" id="IPR053876">
    <property type="entry name" value="Phage_int_M"/>
</dbReference>
<keyword evidence="4" id="KW-0233">DNA recombination</keyword>
<dbReference type="AlphaFoldDB" id="A0A9X9X0H4"/>
<comment type="caution">
    <text evidence="7">The sequence shown here is derived from an EMBL/GenBank/DDBJ whole genome shotgun (WGS) entry which is preliminary data.</text>
</comment>
<sequence>MPSVKLNDAWLKAMQPPAEGRIEVRDLGCPGLILRMTKGGIASWSARGAMSDGRYSRVTLGTYPTVGLAEARKRAVACRASVQGGGDPIGEKRAKRAEGETKRKARTVRERWHQWADVASKAAMKGRGWSDAHAERVAWMLKQIVAPKLGNRPLADTTRADWMGLVSAAHKRGPAAAGNLLRVARAFLNHAEAAGWIALPLLPRKASILAPPVAARDRTLTDEELRCIWGGAGELSAKPCAFVRLLILTAARRGEVAGIAMGEVSREAALWALPRDRTKNRAGHVIPLHDLALAELAAVWPDDTWELDAAYKLLGRIRGCGLSGFSKVKASVDKASGVSGWDWHDLRRTARTAMSRLGVAREAAEAAINHVSGRSGLVGVYDRHDSREEALAALRVWQEHVSAVVTPRCGETLYPDDARSCV</sequence>
<dbReference type="InterPro" id="IPR013762">
    <property type="entry name" value="Integrase-like_cat_sf"/>
</dbReference>
<dbReference type="InterPro" id="IPR044068">
    <property type="entry name" value="CB"/>
</dbReference>
<dbReference type="RefSeq" id="WP_211863318.1">
    <property type="nucleotide sequence ID" value="NZ_JAAEDM010000053.1"/>
</dbReference>
<keyword evidence="2" id="KW-0229">DNA integration</keyword>
<evidence type="ECO:0000256" key="2">
    <source>
        <dbReference type="ARBA" id="ARBA00022908"/>
    </source>
</evidence>
<reference evidence="7" key="1">
    <citation type="submission" date="2020-01" db="EMBL/GenBank/DDBJ databases">
        <authorList>
            <person name="Rat A."/>
        </authorList>
    </citation>
    <scope>NUCLEOTIDE SEQUENCE</scope>
    <source>
        <strain evidence="7">LMG 31231</strain>
    </source>
</reference>
<dbReference type="GO" id="GO:0006310">
    <property type="term" value="P:DNA recombination"/>
    <property type="evidence" value="ECO:0007669"/>
    <property type="project" value="UniProtKB-KW"/>
</dbReference>
<dbReference type="InterPro" id="IPR050808">
    <property type="entry name" value="Phage_Integrase"/>
</dbReference>
<dbReference type="PROSITE" id="PS51900">
    <property type="entry name" value="CB"/>
    <property type="match status" value="1"/>
</dbReference>
<protein>
    <submittedName>
        <fullName evidence="7">Integrase arm-type DNA-binding domain-containing protein</fullName>
    </submittedName>
</protein>
<accession>A0A9X9X0H4</accession>
<dbReference type="Gene3D" id="1.10.443.10">
    <property type="entry name" value="Intergrase catalytic core"/>
    <property type="match status" value="1"/>
</dbReference>
<feature type="domain" description="Core-binding (CB)" evidence="6">
    <location>
        <begin position="103"/>
        <end position="192"/>
    </location>
</feature>
<dbReference type="Proteomes" id="UP001138751">
    <property type="component" value="Unassembled WGS sequence"/>
</dbReference>
<dbReference type="EMBL" id="JAAEDM010000053">
    <property type="protein sequence ID" value="MBR0672903.1"/>
    <property type="molecule type" value="Genomic_DNA"/>
</dbReference>
<evidence type="ECO:0000313" key="7">
    <source>
        <dbReference type="EMBL" id="MBR0672903.1"/>
    </source>
</evidence>
<dbReference type="Pfam" id="PF00589">
    <property type="entry name" value="Phage_integrase"/>
    <property type="match status" value="1"/>
</dbReference>
<dbReference type="Pfam" id="PF22022">
    <property type="entry name" value="Phage_int_M"/>
    <property type="match status" value="1"/>
</dbReference>
<keyword evidence="3 5" id="KW-0238">DNA-binding</keyword>
<dbReference type="PANTHER" id="PTHR30629">
    <property type="entry name" value="PROPHAGE INTEGRASE"/>
    <property type="match status" value="1"/>
</dbReference>
<name>A0A9X9X0H4_9PROT</name>
<proteinExistence type="inferred from homology"/>
<evidence type="ECO:0000259" key="6">
    <source>
        <dbReference type="PROSITE" id="PS51900"/>
    </source>
</evidence>
<dbReference type="Pfam" id="PF13356">
    <property type="entry name" value="Arm-DNA-bind_3"/>
    <property type="match status" value="1"/>
</dbReference>
<dbReference type="GO" id="GO:0003677">
    <property type="term" value="F:DNA binding"/>
    <property type="evidence" value="ECO:0007669"/>
    <property type="project" value="UniProtKB-UniRule"/>
</dbReference>
<evidence type="ECO:0000313" key="8">
    <source>
        <dbReference type="Proteomes" id="UP001138751"/>
    </source>
</evidence>
<dbReference type="GO" id="GO:0015074">
    <property type="term" value="P:DNA integration"/>
    <property type="evidence" value="ECO:0007669"/>
    <property type="project" value="UniProtKB-KW"/>
</dbReference>
<evidence type="ECO:0000256" key="5">
    <source>
        <dbReference type="PROSITE-ProRule" id="PRU01248"/>
    </source>
</evidence>
<dbReference type="SUPFAM" id="SSF56349">
    <property type="entry name" value="DNA breaking-rejoining enzymes"/>
    <property type="match status" value="1"/>
</dbReference>
<evidence type="ECO:0000256" key="1">
    <source>
        <dbReference type="ARBA" id="ARBA00008857"/>
    </source>
</evidence>
<keyword evidence="8" id="KW-1185">Reference proteome</keyword>
<reference evidence="7" key="2">
    <citation type="journal article" date="2021" name="Syst. Appl. Microbiol.">
        <title>Roseomonas hellenica sp. nov., isolated from roots of wild-growing Alkanna tinctoria.</title>
        <authorList>
            <person name="Rat A."/>
            <person name="Naranjo H.D."/>
            <person name="Lebbe L."/>
            <person name="Cnockaert M."/>
            <person name="Krigas N."/>
            <person name="Grigoriadou K."/>
            <person name="Maloupa E."/>
            <person name="Willems A."/>
        </authorList>
    </citation>
    <scope>NUCLEOTIDE SEQUENCE</scope>
    <source>
        <strain evidence="7">LMG 31231</strain>
    </source>
</reference>
<evidence type="ECO:0000256" key="3">
    <source>
        <dbReference type="ARBA" id="ARBA00023125"/>
    </source>
</evidence>
<dbReference type="InterPro" id="IPR010998">
    <property type="entry name" value="Integrase_recombinase_N"/>
</dbReference>
<evidence type="ECO:0000256" key="4">
    <source>
        <dbReference type="ARBA" id="ARBA00023172"/>
    </source>
</evidence>
<dbReference type="InterPro" id="IPR025166">
    <property type="entry name" value="Integrase_DNA_bind_dom"/>
</dbReference>
<dbReference type="InterPro" id="IPR011010">
    <property type="entry name" value="DNA_brk_join_enz"/>
</dbReference>
<comment type="similarity">
    <text evidence="1">Belongs to the 'phage' integrase family.</text>
</comment>
<dbReference type="PANTHER" id="PTHR30629:SF2">
    <property type="entry name" value="PROPHAGE INTEGRASE INTS-RELATED"/>
    <property type="match status" value="1"/>
</dbReference>
<organism evidence="7 8">
    <name type="scientific">Neoroseomonas soli</name>
    <dbReference type="NCBI Taxonomy" id="1081025"/>
    <lineage>
        <taxon>Bacteria</taxon>
        <taxon>Pseudomonadati</taxon>
        <taxon>Pseudomonadota</taxon>
        <taxon>Alphaproteobacteria</taxon>
        <taxon>Acetobacterales</taxon>
        <taxon>Acetobacteraceae</taxon>
        <taxon>Neoroseomonas</taxon>
    </lineage>
</organism>
<gene>
    <name evidence="7" type="ORF">GXW76_17115</name>
</gene>
<dbReference type="InterPro" id="IPR038488">
    <property type="entry name" value="Integrase_DNA-bd_sf"/>
</dbReference>